<feature type="transmembrane region" description="Helical" evidence="1">
    <location>
        <begin position="81"/>
        <end position="98"/>
    </location>
</feature>
<dbReference type="RefSeq" id="WP_268781318.1">
    <property type="nucleotide sequence ID" value="NZ_JAPRAT010000042.1"/>
</dbReference>
<evidence type="ECO:0000313" key="3">
    <source>
        <dbReference type="Proteomes" id="UP001084197"/>
    </source>
</evidence>
<accession>A0A9J6RG52</accession>
<dbReference type="AlphaFoldDB" id="A0A9J6RG52"/>
<gene>
    <name evidence="2" type="ORF">OWO01_15130</name>
</gene>
<evidence type="ECO:0000313" key="2">
    <source>
        <dbReference type="EMBL" id="MCZ0704543.1"/>
    </source>
</evidence>
<reference evidence="2" key="1">
    <citation type="submission" date="2022-11" db="EMBL/GenBank/DDBJ databases">
        <title>WGS of Natronobacillus azotifigens 24KS-1, an anaerobic diazotrophic haloalkaliphile from soda-rich habitats.</title>
        <authorList>
            <person name="Sorokin D.Y."/>
            <person name="Merkel A.Y."/>
        </authorList>
    </citation>
    <scope>NUCLEOTIDE SEQUENCE</scope>
    <source>
        <strain evidence="2">24KS-1</strain>
    </source>
</reference>
<proteinExistence type="predicted"/>
<keyword evidence="1" id="KW-0472">Membrane</keyword>
<keyword evidence="3" id="KW-1185">Reference proteome</keyword>
<dbReference type="Proteomes" id="UP001084197">
    <property type="component" value="Unassembled WGS sequence"/>
</dbReference>
<feature type="transmembrane region" description="Helical" evidence="1">
    <location>
        <begin position="134"/>
        <end position="153"/>
    </location>
</feature>
<feature type="transmembrane region" description="Helical" evidence="1">
    <location>
        <begin position="165"/>
        <end position="185"/>
    </location>
</feature>
<dbReference type="NCBIfam" id="TIGR02206">
    <property type="entry name" value="intg_mem_TP0381"/>
    <property type="match status" value="1"/>
</dbReference>
<sequence>MKDLINFNRNDYPFELFSLSHVSMILITIGLLIAMYHWRDVLKTRLKWYSKYILIITLVFGEILYHLWFLYHGRWDLDSNLPLQLSSISLYLCAIMLLTKSYKIFEVSFFVSMTGAFIAILTPELFFGFPHMRFFHFFIVHIAIILACFYMVWIEGYQATRKSVVKAFIVLNIFAAFVYIVNQMIGSNYMFLARKPANATIIDFLGPYPWYIIGLEVIALTLFVFLYIAFFKNSKDTDER</sequence>
<evidence type="ECO:0000256" key="1">
    <source>
        <dbReference type="SAM" id="Phobius"/>
    </source>
</evidence>
<feature type="transmembrane region" description="Helical" evidence="1">
    <location>
        <begin position="48"/>
        <end position="69"/>
    </location>
</feature>
<dbReference type="EMBL" id="JAPRAT010000042">
    <property type="protein sequence ID" value="MCZ0704543.1"/>
    <property type="molecule type" value="Genomic_DNA"/>
</dbReference>
<keyword evidence="1" id="KW-1133">Transmembrane helix</keyword>
<name>A0A9J6RG52_9BACI</name>
<protein>
    <submittedName>
        <fullName evidence="2">TIGR02206 family membrane protein</fullName>
    </submittedName>
</protein>
<organism evidence="2 3">
    <name type="scientific">Natronobacillus azotifigens</name>
    <dbReference type="NCBI Taxonomy" id="472978"/>
    <lineage>
        <taxon>Bacteria</taxon>
        <taxon>Bacillati</taxon>
        <taxon>Bacillota</taxon>
        <taxon>Bacilli</taxon>
        <taxon>Bacillales</taxon>
        <taxon>Bacillaceae</taxon>
        <taxon>Natronobacillus</taxon>
    </lineage>
</organism>
<dbReference type="Pfam" id="PF14808">
    <property type="entry name" value="TMEM164"/>
    <property type="match status" value="1"/>
</dbReference>
<dbReference type="InterPro" id="IPR011737">
    <property type="entry name" value="CHP02206_TP0381"/>
</dbReference>
<comment type="caution">
    <text evidence="2">The sequence shown here is derived from an EMBL/GenBank/DDBJ whole genome shotgun (WGS) entry which is preliminary data.</text>
</comment>
<feature type="transmembrane region" description="Helical" evidence="1">
    <location>
        <begin position="105"/>
        <end position="122"/>
    </location>
</feature>
<feature type="transmembrane region" description="Helical" evidence="1">
    <location>
        <begin position="16"/>
        <end position="36"/>
    </location>
</feature>
<feature type="transmembrane region" description="Helical" evidence="1">
    <location>
        <begin position="208"/>
        <end position="230"/>
    </location>
</feature>
<keyword evidence="1" id="KW-0812">Transmembrane</keyword>